<dbReference type="AlphaFoldDB" id="T0ZIA6"/>
<feature type="transmembrane region" description="Helical" evidence="9">
    <location>
        <begin position="18"/>
        <end position="48"/>
    </location>
</feature>
<evidence type="ECO:0000256" key="5">
    <source>
        <dbReference type="ARBA" id="ARBA00022927"/>
    </source>
</evidence>
<feature type="transmembrane region" description="Helical" evidence="9">
    <location>
        <begin position="171"/>
        <end position="190"/>
    </location>
</feature>
<evidence type="ECO:0000256" key="6">
    <source>
        <dbReference type="ARBA" id="ARBA00022989"/>
    </source>
</evidence>
<evidence type="ECO:0000256" key="8">
    <source>
        <dbReference type="ARBA" id="ARBA00023136"/>
    </source>
</evidence>
<keyword evidence="5" id="KW-0653">Protein transport</keyword>
<keyword evidence="7" id="KW-0811">Translocation</keyword>
<dbReference type="PANTHER" id="PTHR10906">
    <property type="entry name" value="SECY/SEC61-ALPHA FAMILY MEMBER"/>
    <property type="match status" value="1"/>
</dbReference>
<evidence type="ECO:0000313" key="10">
    <source>
        <dbReference type="EMBL" id="EQD28459.1"/>
    </source>
</evidence>
<evidence type="ECO:0000256" key="7">
    <source>
        <dbReference type="ARBA" id="ARBA00023010"/>
    </source>
</evidence>
<evidence type="ECO:0000256" key="9">
    <source>
        <dbReference type="SAM" id="Phobius"/>
    </source>
</evidence>
<feature type="non-terminal residue" evidence="10">
    <location>
        <position position="330"/>
    </location>
</feature>
<accession>T0ZIA6</accession>
<keyword evidence="4 9" id="KW-0812">Transmembrane</keyword>
<comment type="similarity">
    <text evidence="2">Belongs to the SecY/SEC61-alpha family.</text>
</comment>
<proteinExistence type="inferred from homology"/>
<comment type="caution">
    <text evidence="10">The sequence shown here is derived from an EMBL/GenBank/DDBJ whole genome shotgun (WGS) entry which is preliminary data.</text>
</comment>
<feature type="non-terminal residue" evidence="10">
    <location>
        <position position="1"/>
    </location>
</feature>
<dbReference type="GO" id="GO:0016020">
    <property type="term" value="C:membrane"/>
    <property type="evidence" value="ECO:0007669"/>
    <property type="project" value="UniProtKB-SubCell"/>
</dbReference>
<dbReference type="Gene3D" id="1.10.3370.10">
    <property type="entry name" value="SecY subunit domain"/>
    <property type="match status" value="1"/>
</dbReference>
<name>T0ZIA6_9ZZZZ</name>
<dbReference type="SUPFAM" id="SSF103491">
    <property type="entry name" value="Preprotein translocase SecY subunit"/>
    <property type="match status" value="1"/>
</dbReference>
<evidence type="ECO:0000256" key="3">
    <source>
        <dbReference type="ARBA" id="ARBA00022448"/>
    </source>
</evidence>
<protein>
    <submittedName>
        <fullName evidence="10">Preprotein translocase, SecY subunit</fullName>
    </submittedName>
</protein>
<feature type="transmembrane region" description="Helical" evidence="9">
    <location>
        <begin position="210"/>
        <end position="228"/>
    </location>
</feature>
<dbReference type="Pfam" id="PF00344">
    <property type="entry name" value="SecY"/>
    <property type="match status" value="1"/>
</dbReference>
<feature type="transmembrane region" description="Helical" evidence="9">
    <location>
        <begin position="69"/>
        <end position="88"/>
    </location>
</feature>
<comment type="subcellular location">
    <subcellularLocation>
        <location evidence="1">Membrane</location>
        <topology evidence="1">Multi-pass membrane protein</topology>
    </subcellularLocation>
</comment>
<dbReference type="EMBL" id="AUZZ01010868">
    <property type="protein sequence ID" value="EQD28459.1"/>
    <property type="molecule type" value="Genomic_DNA"/>
</dbReference>
<gene>
    <name evidence="10" type="ORF">B2A_14936</name>
</gene>
<dbReference type="InterPro" id="IPR023201">
    <property type="entry name" value="SecY_dom_sf"/>
</dbReference>
<keyword evidence="8 9" id="KW-0472">Membrane</keyword>
<evidence type="ECO:0000256" key="2">
    <source>
        <dbReference type="ARBA" id="ARBA00005751"/>
    </source>
</evidence>
<dbReference type="InterPro" id="IPR002208">
    <property type="entry name" value="SecY/SEC61-alpha"/>
</dbReference>
<keyword evidence="3" id="KW-0813">Transport</keyword>
<dbReference type="PRINTS" id="PR00303">
    <property type="entry name" value="SECYTRNLCASE"/>
</dbReference>
<feature type="transmembrane region" description="Helical" evidence="9">
    <location>
        <begin position="94"/>
        <end position="117"/>
    </location>
</feature>
<reference evidence="10" key="1">
    <citation type="submission" date="2013-08" db="EMBL/GenBank/DDBJ databases">
        <authorList>
            <person name="Mendez C."/>
            <person name="Richter M."/>
            <person name="Ferrer M."/>
            <person name="Sanchez J."/>
        </authorList>
    </citation>
    <scope>NUCLEOTIDE SEQUENCE</scope>
</reference>
<dbReference type="InterPro" id="IPR030659">
    <property type="entry name" value="SecY_CS"/>
</dbReference>
<reference evidence="10" key="2">
    <citation type="journal article" date="2014" name="ISME J.">
        <title>Microbial stratification in low pH oxic and suboxic macroscopic growths along an acid mine drainage.</title>
        <authorList>
            <person name="Mendez-Garcia C."/>
            <person name="Mesa V."/>
            <person name="Sprenger R.R."/>
            <person name="Richter M."/>
            <person name="Diez M.S."/>
            <person name="Solano J."/>
            <person name="Bargiela R."/>
            <person name="Golyshina O.V."/>
            <person name="Manteca A."/>
            <person name="Ramos J.L."/>
            <person name="Gallego J.R."/>
            <person name="Llorente I."/>
            <person name="Martins Dos Santos V.A."/>
            <person name="Jensen O.N."/>
            <person name="Pelaez A.I."/>
            <person name="Sanchez J."/>
            <person name="Ferrer M."/>
        </authorList>
    </citation>
    <scope>NUCLEOTIDE SEQUENCE</scope>
</reference>
<sequence length="330" mass="34620">NIDAYGVNVAAVSSSLELISIVFAAKIGSVITVGIGPIVLASILLQLINGSGLIKIDMNNVQDKSRFQALQKLLAISIAIVESVIYAVTGFVPVASASFLGVVILQLAIGAISIVFMDELMTKYGITSGINMFIASGVSYAIVAGTAEILIPEAIAAIAAGSAAAISNTVLVFAPLFFSIIIFLISIYAYETKVELPLSFEQLRGLGGRLPIPFLYVSVLPVILASALELSMTVWFRFLAGVKGSLAGLAKFIAFYQPVGTATGGSSLQLTGGVAYLISPSFPLPYSAAYGGVGGYANYFNFFLTQSSRLYMPAGGFILVPEWVHAIVYT</sequence>
<dbReference type="GO" id="GO:0015031">
    <property type="term" value="P:protein transport"/>
    <property type="evidence" value="ECO:0007669"/>
    <property type="project" value="UniProtKB-KW"/>
</dbReference>
<dbReference type="PROSITE" id="PS00755">
    <property type="entry name" value="SECY_1"/>
    <property type="match status" value="1"/>
</dbReference>
<organism evidence="10">
    <name type="scientific">mine drainage metagenome</name>
    <dbReference type="NCBI Taxonomy" id="410659"/>
    <lineage>
        <taxon>unclassified sequences</taxon>
        <taxon>metagenomes</taxon>
        <taxon>ecological metagenomes</taxon>
    </lineage>
</organism>
<feature type="transmembrane region" description="Helical" evidence="9">
    <location>
        <begin position="124"/>
        <end position="143"/>
    </location>
</feature>
<evidence type="ECO:0000256" key="4">
    <source>
        <dbReference type="ARBA" id="ARBA00022692"/>
    </source>
</evidence>
<evidence type="ECO:0000256" key="1">
    <source>
        <dbReference type="ARBA" id="ARBA00004141"/>
    </source>
</evidence>
<keyword evidence="6 9" id="KW-1133">Transmembrane helix</keyword>